<keyword evidence="2" id="KW-0547">Nucleotide-binding</keyword>
<sequence>MNNTDSNSDTESGAVEVAVQLSRFHMETIEGSATGDVDIRGLCLSFGDRRLLTDAHLYLRRGVRYGLVGRNGTGKSTLLKACANKSIPGMPRDMKVIARKVMYVQQENVPGDQRSAQQTVLDAASPRGGLMAQIAELEEALGGEGEGELEGADAGGCGEVVAAEAAAAAGVEHNEKQDEDEEEKKKRPEERRAQRLVVCVRSILAARAEGQAVEAGKSKRQLDGAGLALTPEKAASLAPQLLADLYDSLDLLGGSEEEEQRAAAEVLYGLGFEAQRLRGVATREMSGGWRMRVGGGRGVEVALACALLAQPHLLLLDEPTNHLDLGSILWLQVLARAGAGDYLTRRCPGQTVVVVSHDRAFLNCVAQETVVLRDGQLQYFPGTYDMYVQARAEASLHKQRQVAGQERHKALLVDTIARAERAAREAGDDKRLLQAASRRKKMDRLGAEKTADGKRFKVSYWAGWHETLRPQEPVVIQFPPPEQLRQRGPLLQLRDVTVAYGSTLAHPSGGAGDAAAAPAAAAPPPVKLSAAAKHQVTAAPPPLAVTSTPGEVGGLESAVAPCGSGSGAGAGAGAGVVLSHVAMDVDQGARIGLLGLNGSGKSSLLRVLSGVLAPVSGELIYPCSASRLSVACLDQHSGRKLLAMAATTNKACAPHLKPQEVYDYLGKFAVPGPVAAMPLAALSGGQRCRVALALEMLPRPHVLLLDEPTNHLDLMTVDALTVAVREWGGAVVIASHDLQFLKGTCREIWVVEGGQGNWTPFATPLCLTPGQRCRASLALEILPRPHVLLLDEPTNHLDLITVDALTVALTNGDPYSGLAFLAASNLVSERAAGADLRAAALPSTKSGTFVTPLQASVGSWAMVGEPRPDQRQLLPLLGMPPPSRPGVYGGRGGSSQVPDRRIGRCVGGGSLGPHGQLGRLLPELWREGRGPVPRGQDQNQQIDIAKLDRAYNIAVAALVLGLVLSVLALALVLYVVSLVRGGRGGGGGGGCLSPGLGDPLRGSAPSITMSDSDSETSVSYNTMYTELKARLVALKENKDVKAAQERRAADPGVILNKQQLAAMDQLNAVKLQLTTIKKLMDTKPDVQAVDGPPAKRARVALEDFKCDFGASEGKANKSLSGQRVHTEKCYNAVMDIEDAWRNVLAARPGEERFRNIEAMEIAITDGKAVFRGVAKELVVAYNHGWEVVHEMRGMAYAETEEERKALKQAVKAVAGKKPKQAKPASVPADGGGWSTASCQRC</sequence>
<keyword evidence="5" id="KW-0472">Membrane</keyword>
<dbReference type="Proteomes" id="UP000001058">
    <property type="component" value="Unassembled WGS sequence"/>
</dbReference>
<evidence type="ECO:0000256" key="4">
    <source>
        <dbReference type="SAM" id="MobiDB-lite"/>
    </source>
</evidence>
<evidence type="ECO:0000259" key="6">
    <source>
        <dbReference type="PROSITE" id="PS50893"/>
    </source>
</evidence>
<dbReference type="eggNOG" id="KOG0927">
    <property type="taxonomic scope" value="Eukaryota"/>
</dbReference>
<dbReference type="SUPFAM" id="SSF52540">
    <property type="entry name" value="P-loop containing nucleoside triphosphate hydrolases"/>
    <property type="match status" value="3"/>
</dbReference>
<evidence type="ECO:0000313" key="7">
    <source>
        <dbReference type="EMBL" id="EFJ47512.1"/>
    </source>
</evidence>
<dbReference type="GO" id="GO:0016887">
    <property type="term" value="F:ATP hydrolysis activity"/>
    <property type="evidence" value="ECO:0007669"/>
    <property type="project" value="InterPro"/>
</dbReference>
<accession>D8TY99</accession>
<keyword evidence="5" id="KW-0812">Transmembrane</keyword>
<dbReference type="SMART" id="SM00382">
    <property type="entry name" value="AAA"/>
    <property type="match status" value="2"/>
</dbReference>
<feature type="transmembrane region" description="Helical" evidence="5">
    <location>
        <begin position="950"/>
        <end position="976"/>
    </location>
</feature>
<dbReference type="InterPro" id="IPR032781">
    <property type="entry name" value="ABC_tran_Xtn"/>
</dbReference>
<dbReference type="AlphaFoldDB" id="D8TY99"/>
<reference evidence="7 8" key="1">
    <citation type="journal article" date="2010" name="Science">
        <title>Genomic analysis of organismal complexity in the multicellular green alga Volvox carteri.</title>
        <authorList>
            <person name="Prochnik S.E."/>
            <person name="Umen J."/>
            <person name="Nedelcu A.M."/>
            <person name="Hallmann A."/>
            <person name="Miller S.M."/>
            <person name="Nishii I."/>
            <person name="Ferris P."/>
            <person name="Kuo A."/>
            <person name="Mitros T."/>
            <person name="Fritz-Laylin L.K."/>
            <person name="Hellsten U."/>
            <person name="Chapman J."/>
            <person name="Simakov O."/>
            <person name="Rensing S.A."/>
            <person name="Terry A."/>
            <person name="Pangilinan J."/>
            <person name="Kapitonov V."/>
            <person name="Jurka J."/>
            <person name="Salamov A."/>
            <person name="Shapiro H."/>
            <person name="Schmutz J."/>
            <person name="Grimwood J."/>
            <person name="Lindquist E."/>
            <person name="Lucas S."/>
            <person name="Grigoriev I.V."/>
            <person name="Schmitt R."/>
            <person name="Kirk D."/>
            <person name="Rokhsar D.S."/>
        </authorList>
    </citation>
    <scope>NUCLEOTIDE SEQUENCE [LARGE SCALE GENOMIC DNA]</scope>
    <source>
        <strain evidence="8">f. Nagariensis / Eve</strain>
    </source>
</reference>
<dbReference type="InterPro" id="IPR003593">
    <property type="entry name" value="AAA+_ATPase"/>
</dbReference>
<dbReference type="GeneID" id="9615496"/>
<feature type="domain" description="ABC transporter" evidence="6">
    <location>
        <begin position="553"/>
        <end position="778"/>
    </location>
</feature>
<dbReference type="OrthoDB" id="2110130at2759"/>
<feature type="region of interest" description="Disordered" evidence="4">
    <location>
        <begin position="169"/>
        <end position="191"/>
    </location>
</feature>
<dbReference type="EMBL" id="GL378344">
    <property type="protein sequence ID" value="EFJ47512.1"/>
    <property type="molecule type" value="Genomic_DNA"/>
</dbReference>
<dbReference type="STRING" id="3068.D8TY99"/>
<dbReference type="Pfam" id="PF00005">
    <property type="entry name" value="ABC_tran"/>
    <property type="match status" value="3"/>
</dbReference>
<keyword evidence="3" id="KW-0067">ATP-binding</keyword>
<dbReference type="CDD" id="cd03221">
    <property type="entry name" value="ABCF_EF-3"/>
    <property type="match status" value="1"/>
</dbReference>
<dbReference type="Pfam" id="PF12848">
    <property type="entry name" value="ABC_tran_Xtn"/>
    <property type="match status" value="1"/>
</dbReference>
<proteinExistence type="predicted"/>
<dbReference type="InterPro" id="IPR003439">
    <property type="entry name" value="ABC_transporter-like_ATP-bd"/>
</dbReference>
<keyword evidence="1" id="KW-0677">Repeat</keyword>
<feature type="domain" description="ABC transporter" evidence="6">
    <location>
        <begin position="37"/>
        <end position="399"/>
    </location>
</feature>
<feature type="region of interest" description="Disordered" evidence="4">
    <location>
        <begin position="1214"/>
        <end position="1236"/>
    </location>
</feature>
<dbReference type="Gene3D" id="3.40.50.300">
    <property type="entry name" value="P-loop containing nucleotide triphosphate hydrolases"/>
    <property type="match status" value="4"/>
</dbReference>
<evidence type="ECO:0000256" key="3">
    <source>
        <dbReference type="ARBA" id="ARBA00022840"/>
    </source>
</evidence>
<evidence type="ECO:0000313" key="8">
    <source>
        <dbReference type="Proteomes" id="UP000001058"/>
    </source>
</evidence>
<name>D8TY99_VOLCA</name>
<dbReference type="InterPro" id="IPR050611">
    <property type="entry name" value="ABCF"/>
</dbReference>
<dbReference type="RefSeq" id="XP_002951336.1">
    <property type="nucleotide sequence ID" value="XM_002951290.1"/>
</dbReference>
<dbReference type="PANTHER" id="PTHR19211:SF14">
    <property type="entry name" value="ATP-BINDING CASSETTE SUB-FAMILY F MEMBER 1"/>
    <property type="match status" value="1"/>
</dbReference>
<protein>
    <recommendedName>
        <fullName evidence="6">ABC transporter domain-containing protein</fullName>
    </recommendedName>
</protein>
<dbReference type="PROSITE" id="PS50893">
    <property type="entry name" value="ABC_TRANSPORTER_2"/>
    <property type="match status" value="2"/>
</dbReference>
<dbReference type="KEGG" id="vcn:VOLCADRAFT_105078"/>
<evidence type="ECO:0000256" key="2">
    <source>
        <dbReference type="ARBA" id="ARBA00022741"/>
    </source>
</evidence>
<evidence type="ECO:0000256" key="1">
    <source>
        <dbReference type="ARBA" id="ARBA00022737"/>
    </source>
</evidence>
<dbReference type="InterPro" id="IPR027417">
    <property type="entry name" value="P-loop_NTPase"/>
</dbReference>
<gene>
    <name evidence="7" type="ORF">VOLCADRAFT_105078</name>
</gene>
<keyword evidence="5" id="KW-1133">Transmembrane helix</keyword>
<dbReference type="eggNOG" id="KOG0062">
    <property type="taxonomic scope" value="Eukaryota"/>
</dbReference>
<evidence type="ECO:0000256" key="5">
    <source>
        <dbReference type="SAM" id="Phobius"/>
    </source>
</evidence>
<keyword evidence="8" id="KW-1185">Reference proteome</keyword>
<dbReference type="InParanoid" id="D8TY99"/>
<dbReference type="GO" id="GO:0005524">
    <property type="term" value="F:ATP binding"/>
    <property type="evidence" value="ECO:0007669"/>
    <property type="project" value="UniProtKB-KW"/>
</dbReference>
<organism evidence="8">
    <name type="scientific">Volvox carteri f. nagariensis</name>
    <dbReference type="NCBI Taxonomy" id="3068"/>
    <lineage>
        <taxon>Eukaryota</taxon>
        <taxon>Viridiplantae</taxon>
        <taxon>Chlorophyta</taxon>
        <taxon>core chlorophytes</taxon>
        <taxon>Chlorophyceae</taxon>
        <taxon>CS clade</taxon>
        <taxon>Chlamydomonadales</taxon>
        <taxon>Volvocaceae</taxon>
        <taxon>Volvox</taxon>
    </lineage>
</organism>
<dbReference type="PANTHER" id="PTHR19211">
    <property type="entry name" value="ATP-BINDING TRANSPORT PROTEIN-RELATED"/>
    <property type="match status" value="1"/>
</dbReference>